<name>A0A0M3IIZ1_ASCLU</name>
<sequence>MQSSNYYLPFLCRMQYQFSSNVFANISYFPSLPGSARNGGFYLNQIPNRTLKDIEGKDVVEKDGDIMYSLPPLQYQFSSNVFANISYFPSLPGSARNGGFYLNQIPNRTLKDIEGKDVVEKDGDIMYSLPPLLMVKLSFPKELGPFTIDCRIKDNVNGYEFNNLNTFKGQISVSFDFIPDKS</sequence>
<dbReference type="WBParaSite" id="ALUE_0001856301-mRNA-1">
    <property type="protein sequence ID" value="ALUE_0001856301-mRNA-1"/>
    <property type="gene ID" value="ALUE_0001856301"/>
</dbReference>
<evidence type="ECO:0000313" key="1">
    <source>
        <dbReference type="Proteomes" id="UP000036681"/>
    </source>
</evidence>
<keyword evidence="1" id="KW-1185">Reference proteome</keyword>
<proteinExistence type="predicted"/>
<organism evidence="1 2">
    <name type="scientific">Ascaris lumbricoides</name>
    <name type="common">Giant roundworm</name>
    <dbReference type="NCBI Taxonomy" id="6252"/>
    <lineage>
        <taxon>Eukaryota</taxon>
        <taxon>Metazoa</taxon>
        <taxon>Ecdysozoa</taxon>
        <taxon>Nematoda</taxon>
        <taxon>Chromadorea</taxon>
        <taxon>Rhabditida</taxon>
        <taxon>Spirurina</taxon>
        <taxon>Ascaridomorpha</taxon>
        <taxon>Ascaridoidea</taxon>
        <taxon>Ascarididae</taxon>
        <taxon>Ascaris</taxon>
    </lineage>
</organism>
<protein>
    <submittedName>
        <fullName evidence="2">Uncharacterized protein</fullName>
    </submittedName>
</protein>
<evidence type="ECO:0000313" key="2">
    <source>
        <dbReference type="WBParaSite" id="ALUE_0001856301-mRNA-1"/>
    </source>
</evidence>
<accession>A0A0M3IIZ1</accession>
<dbReference type="AlphaFoldDB" id="A0A0M3IIZ1"/>
<dbReference type="Proteomes" id="UP000036681">
    <property type="component" value="Unplaced"/>
</dbReference>
<reference evidence="2" key="1">
    <citation type="submission" date="2017-02" db="UniProtKB">
        <authorList>
            <consortium name="WormBaseParasite"/>
        </authorList>
    </citation>
    <scope>IDENTIFICATION</scope>
</reference>